<protein>
    <submittedName>
        <fullName evidence="8">COesterase domain-containing protein</fullName>
    </submittedName>
</protein>
<dbReference type="GO" id="GO:0019695">
    <property type="term" value="P:choline metabolic process"/>
    <property type="evidence" value="ECO:0007669"/>
    <property type="project" value="TreeGrafter"/>
</dbReference>
<dbReference type="GO" id="GO:0005886">
    <property type="term" value="C:plasma membrane"/>
    <property type="evidence" value="ECO:0007669"/>
    <property type="project" value="TreeGrafter"/>
</dbReference>
<dbReference type="PANTHER" id="PTHR43918">
    <property type="entry name" value="ACETYLCHOLINESTERASE"/>
    <property type="match status" value="1"/>
</dbReference>
<evidence type="ECO:0000256" key="3">
    <source>
        <dbReference type="ARBA" id="ARBA00022801"/>
    </source>
</evidence>
<proteinExistence type="inferred from homology"/>
<evidence type="ECO:0000256" key="2">
    <source>
        <dbReference type="ARBA" id="ARBA00022487"/>
    </source>
</evidence>
<keyword evidence="2" id="KW-0719">Serine esterase</keyword>
<reference evidence="8" key="1">
    <citation type="submission" date="2016-11" db="UniProtKB">
        <authorList>
            <consortium name="WormBaseParasite"/>
        </authorList>
    </citation>
    <scope>IDENTIFICATION</scope>
</reference>
<dbReference type="GO" id="GO:0005615">
    <property type="term" value="C:extracellular space"/>
    <property type="evidence" value="ECO:0007669"/>
    <property type="project" value="TreeGrafter"/>
</dbReference>
<dbReference type="PANTHER" id="PTHR43918:SF4">
    <property type="entry name" value="CARBOXYLIC ESTER HYDROLASE"/>
    <property type="match status" value="1"/>
</dbReference>
<dbReference type="Pfam" id="PF00135">
    <property type="entry name" value="COesterase"/>
    <property type="match status" value="1"/>
</dbReference>
<evidence type="ECO:0000256" key="1">
    <source>
        <dbReference type="ARBA" id="ARBA00005964"/>
    </source>
</evidence>
<evidence type="ECO:0000256" key="5">
    <source>
        <dbReference type="SAM" id="Phobius"/>
    </source>
</evidence>
<dbReference type="AlphaFoldDB" id="A0A1I8I888"/>
<sequence length="668" mass="74665">KALVDILVFAQRRIWFHKNYFWKRHSIPAISMASTLTTLLLLLALSAAAVSAQRNFTIVRYLNVTTTQGPIRGAVIETKGSGDKNMVHIGSFLGINFAKVPTGEFRFAHPVFTKWDFVQDVLDFDRRCYQDPGASGDYQTMSESCIAANIWTPYNGTSSNPGSYPVLVWIHGGRFETGSIIEEINSGRVLTAHESIVTVSLQYRLGVLGFLRLSSTVAPGNMGLKDQALGLEFVHKNIERFGGNLQTVTLMGLDAGAAAVGYHMLNDNTKTYFKRAVMLGGSPMVFWSVRQSTTDVERLHAKFAREKLNCDPDRLGLDEALKCLREVGPEALINAQKEFIKDFQGIEFPPVIDGDYIKEDPVVALRGLRFEPKQLIIGFTNSEAATYVESSLRDKGWSKEDLQDPAKYRSVIEDNFRTYEREPDIMSTAARKFMTDRFTSFSNPSAEVNFRRWLDAASDRLFVCAANEFADLSTRVTGQSVDVYFYVFSEQDNTPNYVGASHGSDAYYFFGNPTDDAPIVSPEQAQLSVRMMDYLSRFVATGDPVPRDNDRVWAKFNISQKYYHNFTADSSAGYNIKYGFHRDDCGFWDKTLKYVNSLQSTALAPAPEDVPKVRVVRDVHTNLTLNEAGICDNVVNATTLAIMIPLLISNVALLGALVWLLIKYNSLG</sequence>
<evidence type="ECO:0000313" key="7">
    <source>
        <dbReference type="Proteomes" id="UP000095280"/>
    </source>
</evidence>
<name>A0A1I8I888_9PLAT</name>
<evidence type="ECO:0000256" key="4">
    <source>
        <dbReference type="ARBA" id="ARBA00023157"/>
    </source>
</evidence>
<keyword evidence="4" id="KW-1015">Disulfide bond</keyword>
<organism evidence="7 8">
    <name type="scientific">Macrostomum lignano</name>
    <dbReference type="NCBI Taxonomy" id="282301"/>
    <lineage>
        <taxon>Eukaryota</taxon>
        <taxon>Metazoa</taxon>
        <taxon>Spiralia</taxon>
        <taxon>Lophotrochozoa</taxon>
        <taxon>Platyhelminthes</taxon>
        <taxon>Rhabditophora</taxon>
        <taxon>Macrostomorpha</taxon>
        <taxon>Macrostomida</taxon>
        <taxon>Macrostomidae</taxon>
        <taxon>Macrostomum</taxon>
    </lineage>
</organism>
<keyword evidence="5" id="KW-0812">Transmembrane</keyword>
<keyword evidence="3" id="KW-0378">Hydrolase</keyword>
<feature type="transmembrane region" description="Helical" evidence="5">
    <location>
        <begin position="640"/>
        <end position="662"/>
    </location>
</feature>
<dbReference type="Gene3D" id="3.40.50.1820">
    <property type="entry name" value="alpha/beta hydrolase"/>
    <property type="match status" value="1"/>
</dbReference>
<feature type="domain" description="Carboxylesterase type B" evidence="6">
    <location>
        <begin position="63"/>
        <end position="588"/>
    </location>
</feature>
<keyword evidence="5" id="KW-0472">Membrane</keyword>
<dbReference type="InterPro" id="IPR000997">
    <property type="entry name" value="Cholinesterase"/>
</dbReference>
<dbReference type="PRINTS" id="PR00878">
    <property type="entry name" value="CHOLNESTRASE"/>
</dbReference>
<dbReference type="InterPro" id="IPR002018">
    <property type="entry name" value="CarbesteraseB"/>
</dbReference>
<evidence type="ECO:0000313" key="8">
    <source>
        <dbReference type="WBParaSite" id="maker-uti_cns_0010503-snap-gene-0.6-mRNA-1"/>
    </source>
</evidence>
<dbReference type="InterPro" id="IPR050654">
    <property type="entry name" value="AChE-related_enzymes"/>
</dbReference>
<dbReference type="ESTHER" id="9plat-a0a1i8i888">
    <property type="family name" value="Cholinesterase-like"/>
</dbReference>
<keyword evidence="5" id="KW-1133">Transmembrane helix</keyword>
<evidence type="ECO:0000259" key="6">
    <source>
        <dbReference type="Pfam" id="PF00135"/>
    </source>
</evidence>
<dbReference type="WBParaSite" id="maker-uti_cns_0010503-snap-gene-0.6-mRNA-1">
    <property type="protein sequence ID" value="maker-uti_cns_0010503-snap-gene-0.6-mRNA-1"/>
    <property type="gene ID" value="maker-uti_cns_0010503-snap-gene-0.6"/>
</dbReference>
<comment type="similarity">
    <text evidence="1">Belongs to the type-B carboxylesterase/lipase family.</text>
</comment>
<dbReference type="GO" id="GO:0006581">
    <property type="term" value="P:acetylcholine catabolic process"/>
    <property type="evidence" value="ECO:0007669"/>
    <property type="project" value="TreeGrafter"/>
</dbReference>
<dbReference type="SUPFAM" id="SSF53474">
    <property type="entry name" value="alpha/beta-Hydrolases"/>
    <property type="match status" value="1"/>
</dbReference>
<dbReference type="InterPro" id="IPR029058">
    <property type="entry name" value="AB_hydrolase_fold"/>
</dbReference>
<dbReference type="GO" id="GO:0003990">
    <property type="term" value="F:acetylcholinesterase activity"/>
    <property type="evidence" value="ECO:0007669"/>
    <property type="project" value="TreeGrafter"/>
</dbReference>
<keyword evidence="7" id="KW-1185">Reference proteome</keyword>
<dbReference type="Proteomes" id="UP000095280">
    <property type="component" value="Unplaced"/>
</dbReference>
<accession>A0A1I8I888</accession>